<protein>
    <submittedName>
        <fullName evidence="2">Uncharacterized protein</fullName>
    </submittedName>
</protein>
<reference evidence="2" key="1">
    <citation type="submission" date="2020-02" db="EMBL/GenBank/DDBJ databases">
        <authorList>
            <person name="Meier V. D."/>
        </authorList>
    </citation>
    <scope>NUCLEOTIDE SEQUENCE</scope>
    <source>
        <strain evidence="2">AVDCRST_MAG25</strain>
    </source>
</reference>
<proteinExistence type="predicted"/>
<dbReference type="EMBL" id="CADCVI010000092">
    <property type="protein sequence ID" value="CAA9466056.1"/>
    <property type="molecule type" value="Genomic_DNA"/>
</dbReference>
<name>A0A6J4RAR8_9ACTN</name>
<dbReference type="AlphaFoldDB" id="A0A6J4RAR8"/>
<evidence type="ECO:0000256" key="1">
    <source>
        <dbReference type="SAM" id="MobiDB-lite"/>
    </source>
</evidence>
<gene>
    <name evidence="2" type="ORF">AVDCRST_MAG25-1535</name>
</gene>
<feature type="region of interest" description="Disordered" evidence="1">
    <location>
        <begin position="1"/>
        <end position="30"/>
    </location>
</feature>
<organism evidence="2">
    <name type="scientific">uncultured Rubrobacteraceae bacterium</name>
    <dbReference type="NCBI Taxonomy" id="349277"/>
    <lineage>
        <taxon>Bacteria</taxon>
        <taxon>Bacillati</taxon>
        <taxon>Actinomycetota</taxon>
        <taxon>Rubrobacteria</taxon>
        <taxon>Rubrobacterales</taxon>
        <taxon>Rubrobacteraceae</taxon>
        <taxon>environmental samples</taxon>
    </lineage>
</organism>
<accession>A0A6J4RAR8</accession>
<sequence>MFWRGEEEAPQSPERETHEGPRGPIRIEPDAPRPATILRVAGELEERGGEILELFKEIRSPLGRTVLPIYLLEDEEAFFVEVATGPWDERGELEFAGRLAALRNSEHAEARVDLLSAYPVPDKLRFLCGLSPSALLQLDLLRVRIDRPEEAAGLFREVASRHWGVDLDFGPDYLPLVEDLLTAALHDEEDEGKTPVTDGLVGGVGCFLGEIIRRNAGLGAAWRPPETWGEGPVVEVRDLALDPVGKARAFLNEGPEESLAFYATYVLDLLDEEGPSEART</sequence>
<evidence type="ECO:0000313" key="2">
    <source>
        <dbReference type="EMBL" id="CAA9466056.1"/>
    </source>
</evidence>